<dbReference type="AlphaFoldDB" id="M1WTR4"/>
<dbReference type="EMBL" id="CAIY01000085">
    <property type="protein sequence ID" value="CCH68309.1"/>
    <property type="molecule type" value="Genomic_DNA"/>
</dbReference>
<accession>M1WTR4</accession>
<name>M1WTR4_9NOST</name>
<dbReference type="Proteomes" id="UP000053051">
    <property type="component" value="Unassembled WGS sequence"/>
</dbReference>
<comment type="caution">
    <text evidence="1">The sequence shown here is derived from an EMBL/GenBank/DDBJ whole genome shotgun (WGS) entry which is preliminary data.</text>
</comment>
<protein>
    <submittedName>
        <fullName evidence="1">Uncharacterized protein</fullName>
    </submittedName>
</protein>
<keyword evidence="2" id="KW-1185">Reference proteome</keyword>
<dbReference type="STRING" id="1165094.RINTHH_21540"/>
<evidence type="ECO:0000313" key="1">
    <source>
        <dbReference type="EMBL" id="CCH68309.1"/>
    </source>
</evidence>
<sequence>MKKIPLVICDLETIKAAVEFPEFSIFPCLILRNKSTSVSIKNAEILLSVLQVAAGR</sequence>
<organism evidence="1 2">
    <name type="scientific">Richelia intracellularis HH01</name>
    <dbReference type="NCBI Taxonomy" id="1165094"/>
    <lineage>
        <taxon>Bacteria</taxon>
        <taxon>Bacillati</taxon>
        <taxon>Cyanobacteriota</taxon>
        <taxon>Cyanophyceae</taxon>
        <taxon>Nostocales</taxon>
        <taxon>Nostocaceae</taxon>
        <taxon>Richelia</taxon>
    </lineage>
</organism>
<evidence type="ECO:0000313" key="2">
    <source>
        <dbReference type="Proteomes" id="UP000053051"/>
    </source>
</evidence>
<proteinExistence type="predicted"/>
<reference evidence="1 2" key="1">
    <citation type="submission" date="2012-05" db="EMBL/GenBank/DDBJ databases">
        <authorList>
            <person name="Hilton J."/>
        </authorList>
    </citation>
    <scope>NUCLEOTIDE SEQUENCE [LARGE SCALE GENOMIC DNA]</scope>
    <source>
        <strain evidence="1 2">HH01</strain>
    </source>
</reference>
<reference evidence="2" key="2">
    <citation type="submission" date="2016-01" db="EMBL/GenBank/DDBJ databases">
        <title>Diatom-associated endosymboitic cyanobacterium lacks core nitrogen metabolism enzymes.</title>
        <authorList>
            <person name="Hilton J.A."/>
            <person name="Foster R.A."/>
            <person name="Tripp H.J."/>
            <person name="Carter B.J."/>
            <person name="Zehr J.P."/>
            <person name="Villareal T.A."/>
        </authorList>
    </citation>
    <scope>NUCLEOTIDE SEQUENCE [LARGE SCALE GENOMIC DNA]</scope>
    <source>
        <strain evidence="2">HH01</strain>
    </source>
</reference>
<gene>
    <name evidence="1" type="ORF">RINTHH_21540</name>
</gene>